<dbReference type="Gramene" id="Manes.04G123100.5.v8.1">
    <property type="protein sequence ID" value="Manes.04G123100.5.v8.1.CDS"/>
    <property type="gene ID" value="Manes.04G123100.v8.1"/>
</dbReference>
<dbReference type="Gramene" id="Manes.04G123100.3.v8.1">
    <property type="protein sequence ID" value="Manes.04G123100.3.v8.1.CDS"/>
    <property type="gene ID" value="Manes.04G123100.v8.1"/>
</dbReference>
<dbReference type="InterPro" id="IPR007650">
    <property type="entry name" value="Zf-FLZ_dom"/>
</dbReference>
<dbReference type="PANTHER" id="PTHR46868">
    <property type="entry name" value="FCS-LIKE ZINC FINGER 11"/>
    <property type="match status" value="1"/>
</dbReference>
<protein>
    <recommendedName>
        <fullName evidence="5">FLZ-type domain-containing protein</fullName>
    </recommendedName>
</protein>
<reference evidence="6 7" key="1">
    <citation type="submission" date="2016-02" db="EMBL/GenBank/DDBJ databases">
        <title>WGS assembly of Manihot esculenta.</title>
        <authorList>
            <person name="Bredeson J.V."/>
            <person name="Prochnik S.E."/>
            <person name="Lyons J.B."/>
            <person name="Schmutz J."/>
            <person name="Grimwood J."/>
            <person name="Vrebalov J."/>
            <person name="Bart R.S."/>
            <person name="Amuge T."/>
            <person name="Ferguson M.E."/>
            <person name="Green R."/>
            <person name="Putnam N."/>
            <person name="Stites J."/>
            <person name="Rounsley S."/>
            <person name="Rokhsar D.S."/>
        </authorList>
    </citation>
    <scope>NUCLEOTIDE SEQUENCE [LARGE SCALE GENOMIC DNA]</scope>
    <source>
        <strain evidence="7">cv. AM560-2</strain>
        <tissue evidence="6">Leaf</tissue>
    </source>
</reference>
<dbReference type="EMBL" id="CM004390">
    <property type="protein sequence ID" value="OAY52930.1"/>
    <property type="molecule type" value="Genomic_DNA"/>
</dbReference>
<evidence type="ECO:0000259" key="5">
    <source>
        <dbReference type="PROSITE" id="PS51795"/>
    </source>
</evidence>
<evidence type="ECO:0000256" key="1">
    <source>
        <dbReference type="ARBA" id="ARBA00009374"/>
    </source>
</evidence>
<dbReference type="Gramene" id="Manes.04G123100.2.v8.1">
    <property type="protein sequence ID" value="Manes.04G123100.2.v8.1.CDS"/>
    <property type="gene ID" value="Manes.04G123100.v8.1"/>
</dbReference>
<dbReference type="AlphaFoldDB" id="A0A251L3X7"/>
<evidence type="ECO:0000313" key="6">
    <source>
        <dbReference type="EMBL" id="OAY52932.1"/>
    </source>
</evidence>
<evidence type="ECO:0000256" key="2">
    <source>
        <dbReference type="ARBA" id="ARBA00022723"/>
    </source>
</evidence>
<dbReference type="OMA" id="DCCTEEI"/>
<evidence type="ECO:0000256" key="3">
    <source>
        <dbReference type="ARBA" id="ARBA00022771"/>
    </source>
</evidence>
<dbReference type="STRING" id="3983.A0A251L3X7"/>
<evidence type="ECO:0000256" key="4">
    <source>
        <dbReference type="PROSITE-ProRule" id="PRU01131"/>
    </source>
</evidence>
<sequence length="382" mass="41826">MFNLMADSASESDCKSDAPGLRSISSSFFNFHGFFVGFGSRGSSDSDSTRSHTSLDFSFLSNLGNPFSHKSPRSPTQNGHQKKWDCSKVGLSIINLLLDETKPTGEVLNSPKRKNIIFGSQVKTGYSVRSKSLPRDYMLLLLSQTKTPNPKLGKSDSDAFFGNDGVPLEPKSLEISSPISLSPTSPLSSKRFCSENRTTAITSLPQFSSGGTQTDNSMEIKLSSLPVPIASSHVNVGSLSAREIELSEDYTCIISYGPNPKTTHIFGDCILECHTNELSSFDKAQNLGSELLQEANCLEVEGPTPHSSDELLSFCYSCKKKLEKEVDISIYRGEKAFCSFDCRSEELFAEDETEKTCDDSPRSSRASSYHEDIFQTSVPIAI</sequence>
<dbReference type="InterPro" id="IPR044585">
    <property type="entry name" value="FLZ10/11"/>
</dbReference>
<accession>A0A251L3X7</accession>
<keyword evidence="3" id="KW-0863">Zinc-finger</keyword>
<keyword evidence="7" id="KW-1185">Reference proteome</keyword>
<proteinExistence type="inferred from homology"/>
<dbReference type="Gramene" id="Manes.04G123100.1.v8.1">
    <property type="protein sequence ID" value="Manes.04G123100.1.v8.1.CDS"/>
    <property type="gene ID" value="Manes.04G123100.v8.1"/>
</dbReference>
<evidence type="ECO:0000313" key="7">
    <source>
        <dbReference type="Proteomes" id="UP000091857"/>
    </source>
</evidence>
<organism evidence="6 7">
    <name type="scientific">Manihot esculenta</name>
    <name type="common">Cassava</name>
    <name type="synonym">Jatropha manihot</name>
    <dbReference type="NCBI Taxonomy" id="3983"/>
    <lineage>
        <taxon>Eukaryota</taxon>
        <taxon>Viridiplantae</taxon>
        <taxon>Streptophyta</taxon>
        <taxon>Embryophyta</taxon>
        <taxon>Tracheophyta</taxon>
        <taxon>Spermatophyta</taxon>
        <taxon>Magnoliopsida</taxon>
        <taxon>eudicotyledons</taxon>
        <taxon>Gunneridae</taxon>
        <taxon>Pentapetalae</taxon>
        <taxon>rosids</taxon>
        <taxon>fabids</taxon>
        <taxon>Malpighiales</taxon>
        <taxon>Euphorbiaceae</taxon>
        <taxon>Crotonoideae</taxon>
        <taxon>Manihoteae</taxon>
        <taxon>Manihot</taxon>
    </lineage>
</organism>
<feature type="domain" description="FLZ-type" evidence="5">
    <location>
        <begin position="310"/>
        <end position="354"/>
    </location>
</feature>
<dbReference type="Pfam" id="PF04570">
    <property type="entry name" value="zf-FLZ"/>
    <property type="match status" value="1"/>
</dbReference>
<dbReference type="OrthoDB" id="1153198at2759"/>
<dbReference type="Proteomes" id="UP000091857">
    <property type="component" value="Chromosome 4"/>
</dbReference>
<dbReference type="EMBL" id="CM004390">
    <property type="protein sequence ID" value="OAY52931.1"/>
    <property type="molecule type" value="Genomic_DNA"/>
</dbReference>
<dbReference type="PANTHER" id="PTHR46868:SF4">
    <property type="entry name" value="FLZ-TYPE DOMAIN-CONTAINING PROTEIN"/>
    <property type="match status" value="1"/>
</dbReference>
<keyword evidence="2" id="KW-0479">Metal-binding</keyword>
<keyword evidence="3" id="KW-0862">Zinc</keyword>
<feature type="zinc finger region" description="FLZ-type" evidence="4">
    <location>
        <begin position="310"/>
        <end position="354"/>
    </location>
</feature>
<name>A0A251L3X7_MANES</name>
<dbReference type="PROSITE" id="PS51795">
    <property type="entry name" value="ZF_FLZ"/>
    <property type="match status" value="1"/>
</dbReference>
<gene>
    <name evidence="6" type="ORF">MANES_04G123100</name>
</gene>
<comment type="similarity">
    <text evidence="1">Belongs to the FLZ family.</text>
</comment>
<dbReference type="GO" id="GO:0008270">
    <property type="term" value="F:zinc ion binding"/>
    <property type="evidence" value="ECO:0007669"/>
    <property type="project" value="UniProtKB-KW"/>
</dbReference>
<dbReference type="EMBL" id="CM004390">
    <property type="protein sequence ID" value="OAY52932.1"/>
    <property type="molecule type" value="Genomic_DNA"/>
</dbReference>